<dbReference type="GO" id="GO:0004674">
    <property type="term" value="F:protein serine/threonine kinase activity"/>
    <property type="evidence" value="ECO:0007669"/>
    <property type="project" value="UniProtKB-KW"/>
</dbReference>
<keyword evidence="8 22" id="KW-0732">Signal</keyword>
<evidence type="ECO:0000256" key="16">
    <source>
        <dbReference type="ARBA" id="ARBA00023170"/>
    </source>
</evidence>
<dbReference type="EMBL" id="CACRSJ010000104">
    <property type="protein sequence ID" value="VYS49644.1"/>
    <property type="molecule type" value="Genomic_DNA"/>
</dbReference>
<dbReference type="GO" id="GO:0030246">
    <property type="term" value="F:carbohydrate binding"/>
    <property type="evidence" value="ECO:0007669"/>
    <property type="project" value="UniProtKB-KW"/>
</dbReference>
<dbReference type="PROSITE" id="PS50011">
    <property type="entry name" value="PROTEIN_KINASE_DOM"/>
    <property type="match status" value="1"/>
</dbReference>
<feature type="signal peptide" evidence="22">
    <location>
        <begin position="1"/>
        <end position="20"/>
    </location>
</feature>
<dbReference type="PROSITE" id="PS00108">
    <property type="entry name" value="PROTEIN_KINASE_ST"/>
    <property type="match status" value="1"/>
</dbReference>
<feature type="binding site" evidence="19">
    <location>
        <position position="526"/>
    </location>
    <ligand>
        <name>ATP</name>
        <dbReference type="ChEBI" id="CHEBI:30616"/>
    </ligand>
</feature>
<keyword evidence="17" id="KW-0325">Glycoprotein</keyword>
<feature type="chain" id="PRO_5038214034" description="Receptor-like serine/threonine-protein kinase" evidence="22">
    <location>
        <begin position="21"/>
        <end position="821"/>
    </location>
</feature>
<dbReference type="OMA" id="FIDYAWH"/>
<keyword evidence="14 21" id="KW-0472">Membrane</keyword>
<dbReference type="Gene3D" id="2.90.10.10">
    <property type="entry name" value="Bulb-type lectin domain"/>
    <property type="match status" value="1"/>
</dbReference>
<dbReference type="Proteomes" id="UP000078284">
    <property type="component" value="Chromosome 1"/>
</dbReference>
<reference evidence="26" key="2">
    <citation type="submission" date="2016-03" db="EMBL/GenBank/DDBJ databases">
        <title>Full-length assembly of Arabidopsis thaliana Ler reveals the complement of translocations and inversions.</title>
        <authorList>
            <person name="Zapata L."/>
            <person name="Schneeberger K."/>
            <person name="Ossowski S."/>
        </authorList>
    </citation>
    <scope>NUCLEOTIDE SEQUENCE [LARGE SCALE GENOMIC DNA]</scope>
    <source>
        <tissue evidence="26">Leaf</tissue>
    </source>
</reference>
<comment type="subcellular location">
    <subcellularLocation>
        <location evidence="1">Cell membrane</location>
        <topology evidence="1">Single-pass type I membrane protein</topology>
    </subcellularLocation>
</comment>
<gene>
    <name evidence="26" type="ordered locus">AXX17_At1g54540</name>
    <name evidence="27" type="ORF">AN1_LOCUS5120</name>
</gene>
<feature type="region of interest" description="Disordered" evidence="20">
    <location>
        <begin position="774"/>
        <end position="821"/>
    </location>
</feature>
<keyword evidence="5" id="KW-0597">Phosphoprotein</keyword>
<evidence type="ECO:0000256" key="4">
    <source>
        <dbReference type="ARBA" id="ARBA00022536"/>
    </source>
</evidence>
<dbReference type="InterPro" id="IPR000858">
    <property type="entry name" value="S_locus_glycoprot_dom"/>
</dbReference>
<keyword evidence="16" id="KW-0675">Receptor</keyword>
<comment type="catalytic activity">
    <reaction evidence="18">
        <text>L-seryl-[protein] + ATP = O-phospho-L-seryl-[protein] + ADP + H(+)</text>
        <dbReference type="Rhea" id="RHEA:17989"/>
        <dbReference type="Rhea" id="RHEA-COMP:9863"/>
        <dbReference type="Rhea" id="RHEA-COMP:11604"/>
        <dbReference type="ChEBI" id="CHEBI:15378"/>
        <dbReference type="ChEBI" id="CHEBI:29999"/>
        <dbReference type="ChEBI" id="CHEBI:30616"/>
        <dbReference type="ChEBI" id="CHEBI:83421"/>
        <dbReference type="ChEBI" id="CHEBI:456216"/>
        <dbReference type="EC" id="2.7.11.1"/>
    </reaction>
</comment>
<feature type="transmembrane region" description="Helical" evidence="21">
    <location>
        <begin position="428"/>
        <end position="450"/>
    </location>
</feature>
<evidence type="ECO:0000256" key="15">
    <source>
        <dbReference type="ARBA" id="ARBA00023157"/>
    </source>
</evidence>
<dbReference type="Gene3D" id="1.10.510.10">
    <property type="entry name" value="Transferase(Phosphotransferase) domain 1"/>
    <property type="match status" value="1"/>
</dbReference>
<dbReference type="Pfam" id="PF00954">
    <property type="entry name" value="S_locus_glycop"/>
    <property type="match status" value="1"/>
</dbReference>
<name>A0A178W9H1_ARATH</name>
<evidence type="ECO:0000256" key="19">
    <source>
        <dbReference type="PROSITE-ProRule" id="PRU10141"/>
    </source>
</evidence>
<evidence type="ECO:0000313" key="29">
    <source>
        <dbReference type="Proteomes" id="UP000426265"/>
    </source>
</evidence>
<keyword evidence="7 21" id="KW-0812">Transmembrane</keyword>
<dbReference type="SUPFAM" id="SSF51110">
    <property type="entry name" value="alpha-D-mannose-specific plant lectins"/>
    <property type="match status" value="1"/>
</dbReference>
<dbReference type="InterPro" id="IPR024171">
    <property type="entry name" value="SRK-like_kinase"/>
</dbReference>
<keyword evidence="3 18" id="KW-0723">Serine/threonine-protein kinase</keyword>
<evidence type="ECO:0000256" key="22">
    <source>
        <dbReference type="SAM" id="SignalP"/>
    </source>
</evidence>
<keyword evidence="10 18" id="KW-0547">Nucleotide-binding</keyword>
<evidence type="ECO:0000259" key="23">
    <source>
        <dbReference type="PROSITE" id="PS50011"/>
    </source>
</evidence>
<evidence type="ECO:0000259" key="24">
    <source>
        <dbReference type="PROSITE" id="PS50927"/>
    </source>
</evidence>
<dbReference type="PIRSF" id="PIRSF000641">
    <property type="entry name" value="SRK"/>
    <property type="match status" value="1"/>
</dbReference>
<dbReference type="CDD" id="cd14066">
    <property type="entry name" value="STKc_IRAK"/>
    <property type="match status" value="1"/>
</dbReference>
<keyword evidence="2" id="KW-1003">Cell membrane</keyword>
<dbReference type="GO" id="GO:0005886">
    <property type="term" value="C:plasma membrane"/>
    <property type="evidence" value="ECO:0007669"/>
    <property type="project" value="UniProtKB-SubCell"/>
</dbReference>
<dbReference type="SMART" id="SM00220">
    <property type="entry name" value="S_TKc"/>
    <property type="match status" value="1"/>
</dbReference>
<dbReference type="InterPro" id="IPR011009">
    <property type="entry name" value="Kinase-like_dom_sf"/>
</dbReference>
<evidence type="ECO:0000256" key="10">
    <source>
        <dbReference type="ARBA" id="ARBA00022741"/>
    </source>
</evidence>
<evidence type="ECO:0000256" key="18">
    <source>
        <dbReference type="PIRNR" id="PIRNR000641"/>
    </source>
</evidence>
<dbReference type="FunFam" id="3.30.200.20:FF:000401">
    <property type="entry name" value="G-type lectin S-receptor-like serine/threonine-protein kinase SD1-29"/>
    <property type="match status" value="1"/>
</dbReference>
<dbReference type="GO" id="GO:0045087">
    <property type="term" value="P:innate immune response"/>
    <property type="evidence" value="ECO:0007669"/>
    <property type="project" value="UniProtKB-ARBA"/>
</dbReference>
<reference evidence="27 29" key="3">
    <citation type="submission" date="2019-11" db="EMBL/GenBank/DDBJ databases">
        <authorList>
            <person name="Jiao W.-B."/>
            <person name="Schneeberger K."/>
        </authorList>
    </citation>
    <scope>NUCLEOTIDE SEQUENCE [LARGE SCALE GENOMIC DNA]</scope>
    <source>
        <strain evidence="29">cv. An-1</strain>
    </source>
</reference>
<dbReference type="Pfam" id="PF08276">
    <property type="entry name" value="PAN_2"/>
    <property type="match status" value="1"/>
</dbReference>
<evidence type="ECO:0000256" key="3">
    <source>
        <dbReference type="ARBA" id="ARBA00022527"/>
    </source>
</evidence>
<dbReference type="GO" id="GO:0031625">
    <property type="term" value="F:ubiquitin protein ligase binding"/>
    <property type="evidence" value="ECO:0007669"/>
    <property type="project" value="UniProtKB-ARBA"/>
</dbReference>
<evidence type="ECO:0000256" key="17">
    <source>
        <dbReference type="ARBA" id="ARBA00023180"/>
    </source>
</evidence>
<keyword evidence="11 18" id="KW-0418">Kinase</keyword>
<evidence type="ECO:0000256" key="2">
    <source>
        <dbReference type="ARBA" id="ARBA00022475"/>
    </source>
</evidence>
<dbReference type="InterPro" id="IPR001480">
    <property type="entry name" value="Bulb-type_lectin_dom"/>
</dbReference>
<feature type="domain" description="Apple" evidence="25">
    <location>
        <begin position="331"/>
        <end position="417"/>
    </location>
</feature>
<dbReference type="PROSITE" id="PS50927">
    <property type="entry name" value="BULB_LECTIN"/>
    <property type="match status" value="1"/>
</dbReference>
<accession>A0A178W9H1</accession>
<dbReference type="Gene3D" id="3.30.200.20">
    <property type="entry name" value="Phosphorylase Kinase, domain 1"/>
    <property type="match status" value="1"/>
</dbReference>
<dbReference type="InterPro" id="IPR000719">
    <property type="entry name" value="Prot_kinase_dom"/>
</dbReference>
<evidence type="ECO:0000256" key="12">
    <source>
        <dbReference type="ARBA" id="ARBA00022840"/>
    </source>
</evidence>
<dbReference type="CDD" id="cd01098">
    <property type="entry name" value="PAN_AP_plant"/>
    <property type="match status" value="1"/>
</dbReference>
<evidence type="ECO:0000313" key="28">
    <source>
        <dbReference type="Proteomes" id="UP000078284"/>
    </source>
</evidence>
<dbReference type="PANTHER" id="PTHR27002:SF411">
    <property type="entry name" value="RECEPTOR-LIKE SERINE_THREONINE-PROTEIN KINASE"/>
    <property type="match status" value="1"/>
</dbReference>
<organism evidence="26 28">
    <name type="scientific">Arabidopsis thaliana</name>
    <name type="common">Mouse-ear cress</name>
    <dbReference type="NCBI Taxonomy" id="3702"/>
    <lineage>
        <taxon>Eukaryota</taxon>
        <taxon>Viridiplantae</taxon>
        <taxon>Streptophyta</taxon>
        <taxon>Embryophyta</taxon>
        <taxon>Tracheophyta</taxon>
        <taxon>Spermatophyta</taxon>
        <taxon>Magnoliopsida</taxon>
        <taxon>eudicotyledons</taxon>
        <taxon>Gunneridae</taxon>
        <taxon>Pentapetalae</taxon>
        <taxon>rosids</taxon>
        <taxon>malvids</taxon>
        <taxon>Brassicales</taxon>
        <taxon>Brassicaceae</taxon>
        <taxon>Camelineae</taxon>
        <taxon>Arabidopsis</taxon>
    </lineage>
</organism>
<dbReference type="SMART" id="SM00473">
    <property type="entry name" value="PAN_AP"/>
    <property type="match status" value="1"/>
</dbReference>
<dbReference type="ExpressionAtlas" id="A0A178W9H1">
    <property type="expression patterns" value="baseline and differential"/>
</dbReference>
<dbReference type="InterPro" id="IPR008271">
    <property type="entry name" value="Ser/Thr_kinase_AS"/>
</dbReference>
<dbReference type="FunFam" id="1.10.510.10:FF:000345">
    <property type="entry name" value="G-type lectin S-receptor-like serine/threonine-protein kinase"/>
    <property type="match status" value="1"/>
</dbReference>
<keyword evidence="15" id="KW-1015">Disulfide bond</keyword>
<dbReference type="SMART" id="SM00108">
    <property type="entry name" value="B_lectin"/>
    <property type="match status" value="1"/>
</dbReference>
<keyword evidence="13 21" id="KW-1133">Transmembrane helix</keyword>
<evidence type="ECO:0000256" key="13">
    <source>
        <dbReference type="ARBA" id="ARBA00022989"/>
    </source>
</evidence>
<dbReference type="Pfam" id="PF07714">
    <property type="entry name" value="PK_Tyr_Ser-Thr"/>
    <property type="match status" value="1"/>
</dbReference>
<dbReference type="KEGG" id="ath:AT1G61360"/>
<dbReference type="InterPro" id="IPR036426">
    <property type="entry name" value="Bulb-type_lectin_dom_sf"/>
</dbReference>
<dbReference type="GO" id="GO:0005524">
    <property type="term" value="F:ATP binding"/>
    <property type="evidence" value="ECO:0007669"/>
    <property type="project" value="UniProtKB-UniRule"/>
</dbReference>
<keyword evidence="4" id="KW-0245">EGF-like domain</keyword>
<feature type="domain" description="Bulb-type lectin" evidence="24">
    <location>
        <begin position="19"/>
        <end position="140"/>
    </location>
</feature>
<dbReference type="PROSITE" id="PS00107">
    <property type="entry name" value="PROTEIN_KINASE_ATP"/>
    <property type="match status" value="1"/>
</dbReference>
<evidence type="ECO:0000256" key="7">
    <source>
        <dbReference type="ARBA" id="ARBA00022692"/>
    </source>
</evidence>
<evidence type="ECO:0000256" key="11">
    <source>
        <dbReference type="ARBA" id="ARBA00022777"/>
    </source>
</evidence>
<evidence type="ECO:0000256" key="5">
    <source>
        <dbReference type="ARBA" id="ARBA00022553"/>
    </source>
</evidence>
<comment type="similarity">
    <text evidence="18">Belongs to the protein kinase superfamily. Ser/Thr protein kinase family.</text>
</comment>
<comment type="catalytic activity">
    <reaction evidence="18">
        <text>L-threonyl-[protein] + ATP = O-phospho-L-threonyl-[protein] + ADP + H(+)</text>
        <dbReference type="Rhea" id="RHEA:46608"/>
        <dbReference type="Rhea" id="RHEA-COMP:11060"/>
        <dbReference type="Rhea" id="RHEA-COMP:11605"/>
        <dbReference type="ChEBI" id="CHEBI:15378"/>
        <dbReference type="ChEBI" id="CHEBI:30013"/>
        <dbReference type="ChEBI" id="CHEBI:30616"/>
        <dbReference type="ChEBI" id="CHEBI:61977"/>
        <dbReference type="ChEBI" id="CHEBI:456216"/>
        <dbReference type="EC" id="2.7.11.1"/>
    </reaction>
</comment>
<dbReference type="EC" id="2.7.11.1" evidence="18"/>
<evidence type="ECO:0000256" key="9">
    <source>
        <dbReference type="ARBA" id="ARBA00022734"/>
    </source>
</evidence>
<reference evidence="28" key="1">
    <citation type="journal article" date="2016" name="Proc. Natl. Acad. Sci. U.S.A.">
        <title>Chromosome-level assembly of Arabidopsis thaliana Ler reveals the extent of translocation and inversion polymorphisms.</title>
        <authorList>
            <person name="Zapata L."/>
            <person name="Ding J."/>
            <person name="Willing E.M."/>
            <person name="Hartwig B."/>
            <person name="Bezdan D."/>
            <person name="Jiao W.B."/>
            <person name="Patel V."/>
            <person name="Velikkakam James G."/>
            <person name="Koornneef M."/>
            <person name="Ossowski S."/>
            <person name="Schneeberger K."/>
        </authorList>
    </citation>
    <scope>NUCLEOTIDE SEQUENCE [LARGE SCALE GENOMIC DNA]</scope>
    <source>
        <strain evidence="28">cv. Landsberg erecta</strain>
    </source>
</reference>
<dbReference type="RefSeq" id="NP_176331.1">
    <property type="nucleotide sequence ID" value="NM_104817.3"/>
</dbReference>
<evidence type="ECO:0000256" key="21">
    <source>
        <dbReference type="SAM" id="Phobius"/>
    </source>
</evidence>
<dbReference type="InterPro" id="IPR017441">
    <property type="entry name" value="Protein_kinase_ATP_BS"/>
</dbReference>
<dbReference type="CDD" id="cd00028">
    <property type="entry name" value="B_lectin"/>
    <property type="match status" value="1"/>
</dbReference>
<evidence type="ECO:0000256" key="20">
    <source>
        <dbReference type="SAM" id="MobiDB-lite"/>
    </source>
</evidence>
<evidence type="ECO:0000256" key="8">
    <source>
        <dbReference type="ARBA" id="ARBA00022729"/>
    </source>
</evidence>
<dbReference type="SMR" id="A0A178W9H1"/>
<dbReference type="GO" id="GO:0048544">
    <property type="term" value="P:recognition of pollen"/>
    <property type="evidence" value="ECO:0007669"/>
    <property type="project" value="InterPro"/>
</dbReference>
<feature type="compositionally biased region" description="Polar residues" evidence="20">
    <location>
        <begin position="796"/>
        <end position="808"/>
    </location>
</feature>
<evidence type="ECO:0000313" key="27">
    <source>
        <dbReference type="EMBL" id="VYS49644.1"/>
    </source>
</evidence>
<dbReference type="FunFam" id="2.90.10.10:FF:000003">
    <property type="entry name" value="G-type lectin S-receptor-like serine/threonine-protein kinase"/>
    <property type="match status" value="1"/>
</dbReference>
<evidence type="ECO:0000259" key="25">
    <source>
        <dbReference type="PROSITE" id="PS50948"/>
    </source>
</evidence>
<dbReference type="PROSITE" id="PS50948">
    <property type="entry name" value="PAN"/>
    <property type="match status" value="1"/>
</dbReference>
<proteinExistence type="inferred from homology"/>
<dbReference type="PANTHER" id="PTHR27002">
    <property type="entry name" value="RECEPTOR-LIKE SERINE/THREONINE-PROTEIN KINASE SD1-8"/>
    <property type="match status" value="1"/>
</dbReference>
<evidence type="ECO:0000313" key="26">
    <source>
        <dbReference type="EMBL" id="OAP15090.1"/>
    </source>
</evidence>
<dbReference type="EMBL" id="LUHQ01000001">
    <property type="protein sequence ID" value="OAP15090.1"/>
    <property type="molecule type" value="Genomic_DNA"/>
</dbReference>
<keyword evidence="6 18" id="KW-0808">Transferase</keyword>
<dbReference type="AlphaFoldDB" id="A0A178W9H1"/>
<keyword evidence="12 18" id="KW-0067">ATP-binding</keyword>
<feature type="domain" description="Protein kinase" evidence="23">
    <location>
        <begin position="498"/>
        <end position="785"/>
    </location>
</feature>
<dbReference type="Proteomes" id="UP000426265">
    <property type="component" value="Unassembled WGS sequence"/>
</dbReference>
<evidence type="ECO:0000256" key="1">
    <source>
        <dbReference type="ARBA" id="ARBA00004251"/>
    </source>
</evidence>
<evidence type="ECO:0000256" key="14">
    <source>
        <dbReference type="ARBA" id="ARBA00023136"/>
    </source>
</evidence>
<dbReference type="Pfam" id="PF01453">
    <property type="entry name" value="B_lectin"/>
    <property type="match status" value="1"/>
</dbReference>
<dbReference type="SUPFAM" id="SSF56112">
    <property type="entry name" value="Protein kinase-like (PK-like)"/>
    <property type="match status" value="1"/>
</dbReference>
<dbReference type="InterPro" id="IPR003609">
    <property type="entry name" value="Pan_app"/>
</dbReference>
<keyword evidence="9" id="KW-0430">Lectin</keyword>
<sequence>MRIVACLLLITALFSSYGYAAITTSSPLSIGVTLSSPGGSYELGFFSSNNSGNQYVGIWFKKVTPRVIVWVANREKPVSSTMANLTISSNGSLILLDSKKDLVWSSGGDPTSNKCRAELLDTGNLVVVDNVTGNYLWQSFEHLGDTMLPLTSLMYDIPNNKKRVLTSWKSETDPSPGEFVAEITPQVPSQGLIRKGSSPYWRSGPWAGTRFTGIPEMDASYVNPLGMVQDEVNGTGVFAFCVLRNFNLSYIKLTPEGSLRITRNNGTDWIKHFEGPLTSCDLYGRCGPFGLCVRSGTPMCQCLKGFEPKSDEEWRSGNWSRGCVRRTNLSCQGNSSVETQGKDRDVFYHVSNIKPPDSYELASFSNEEQCHQGCLRNCSCTAFSYVSGIGCLVWNQELLDTVKFIGGGETLSLRLAHSELTGRKRIKIITVATLSLSVCLILVLVACGCWRYRVKQNGSSLVSKDNVEGAWKSDLQSQDVSGLNFFEIHDLQTATNNFSVLNKLGQGGFGTVYKGKLQDGKEIAVKRLTSSSVQGTEEFMNEIKLISKLQHRNLLRLLGCCIDGEEKLLVYEYMVNKSLDIFIFDLKKKLEIDWATRFNIIQGIARGLLYLHRDSFLRVVHRDLKVSNILLDEKMNPKISDFGLARLFHGNQHQDSTGSVVGTLGYMSPEYAWTGTFSEKSDIYSFGVLMLEIITGKEISSFSYGKDNKNLLSYAWDSWSENGGVNLLDQDLDDSDSVNSVEAGRCVHIGLLCVQHQAIDRPNIKQVMSMLTSTTDLPKPTQPMFVLETSDEDSSLSHSQRSNDLSSVDENKSSEELNASS</sequence>
<dbReference type="InterPro" id="IPR001245">
    <property type="entry name" value="Ser-Thr/Tyr_kinase_cat_dom"/>
</dbReference>
<evidence type="ECO:0000256" key="6">
    <source>
        <dbReference type="ARBA" id="ARBA00022679"/>
    </source>
</evidence>
<protein>
    <recommendedName>
        <fullName evidence="18">Receptor-like serine/threonine-protein kinase</fullName>
        <ecNumber evidence="18">2.7.11.1</ecNumber>
    </recommendedName>
</protein>